<reference evidence="1 2" key="1">
    <citation type="submission" date="2023-03" db="EMBL/GenBank/DDBJ databases">
        <title>Draft assemblies of triclosan tolerant bacteria isolated from returned activated sludge.</title>
        <authorList>
            <person name="Van Hamelsveld S."/>
        </authorList>
    </citation>
    <scope>NUCLEOTIDE SEQUENCE [LARGE SCALE GENOMIC DNA]</scope>
    <source>
        <strain evidence="1 2">GW210010_S58</strain>
    </source>
</reference>
<dbReference type="EMBL" id="JARJLM010000717">
    <property type="protein sequence ID" value="MDF3839879.1"/>
    <property type="molecule type" value="Genomic_DNA"/>
</dbReference>
<dbReference type="RefSeq" id="WP_276269466.1">
    <property type="nucleotide sequence ID" value="NZ_JARJLM010000717.1"/>
</dbReference>
<organism evidence="1 2">
    <name type="scientific">Cupriavidus basilensis</name>
    <dbReference type="NCBI Taxonomy" id="68895"/>
    <lineage>
        <taxon>Bacteria</taxon>
        <taxon>Pseudomonadati</taxon>
        <taxon>Pseudomonadota</taxon>
        <taxon>Betaproteobacteria</taxon>
        <taxon>Burkholderiales</taxon>
        <taxon>Burkholderiaceae</taxon>
        <taxon>Cupriavidus</taxon>
    </lineage>
</organism>
<dbReference type="Pfam" id="PF20572">
    <property type="entry name" value="DUF6781"/>
    <property type="match status" value="1"/>
</dbReference>
<dbReference type="InterPro" id="IPR046708">
    <property type="entry name" value="DUF6781"/>
</dbReference>
<sequence length="231" mass="24264">MIKSGIDQDALIEMFSQATVKQGEALRKAVSEAMLKALHGRELSLKNIRSVLQSVTEAASIGAAKNGAQSVDVEAMLAKALTGMDTALLHAVEANRKALQQFIDHGAGLRDKQLKVAMNTIEKFEDTLFASVGKTIESADSPVKGAWEHALGAMKLKGSETGAQATHAVELLMAQTKAALREGRATSVRATQVLLDSYAAVVSGVLIGMSEGLQAPLVSAAPKSGSRRQDA</sequence>
<evidence type="ECO:0000313" key="2">
    <source>
        <dbReference type="Proteomes" id="UP001216674"/>
    </source>
</evidence>
<comment type="caution">
    <text evidence="1">The sequence shown here is derived from an EMBL/GenBank/DDBJ whole genome shotgun (WGS) entry which is preliminary data.</text>
</comment>
<protein>
    <submittedName>
        <fullName evidence="1">Uncharacterized protein</fullName>
    </submittedName>
</protein>
<gene>
    <name evidence="1" type="ORF">P3W85_44145</name>
</gene>
<keyword evidence="2" id="KW-1185">Reference proteome</keyword>
<proteinExistence type="predicted"/>
<accession>A0ABT6B4R8</accession>
<dbReference type="Proteomes" id="UP001216674">
    <property type="component" value="Unassembled WGS sequence"/>
</dbReference>
<evidence type="ECO:0000313" key="1">
    <source>
        <dbReference type="EMBL" id="MDF3839879.1"/>
    </source>
</evidence>
<name>A0ABT6B4R8_9BURK</name>